<evidence type="ECO:0000256" key="1">
    <source>
        <dbReference type="SAM" id="Phobius"/>
    </source>
</evidence>
<feature type="transmembrane region" description="Helical" evidence="1">
    <location>
        <begin position="122"/>
        <end position="140"/>
    </location>
</feature>
<organism evidence="2">
    <name type="scientific">viral metagenome</name>
    <dbReference type="NCBI Taxonomy" id="1070528"/>
    <lineage>
        <taxon>unclassified sequences</taxon>
        <taxon>metagenomes</taxon>
        <taxon>organismal metagenomes</taxon>
    </lineage>
</organism>
<dbReference type="AlphaFoldDB" id="A0A6C0CC63"/>
<dbReference type="EMBL" id="MN739372">
    <property type="protein sequence ID" value="QHT01420.1"/>
    <property type="molecule type" value="Genomic_DNA"/>
</dbReference>
<protein>
    <submittedName>
        <fullName evidence="2">Uncharacterized protein</fullName>
    </submittedName>
</protein>
<feature type="transmembrane region" description="Helical" evidence="1">
    <location>
        <begin position="88"/>
        <end position="116"/>
    </location>
</feature>
<accession>A0A6C0CC63</accession>
<keyword evidence="1" id="KW-0472">Membrane</keyword>
<keyword evidence="1" id="KW-0812">Transmembrane</keyword>
<keyword evidence="1" id="KW-1133">Transmembrane helix</keyword>
<evidence type="ECO:0000313" key="2">
    <source>
        <dbReference type="EMBL" id="QHT01420.1"/>
    </source>
</evidence>
<sequence>MFVTKIVGPLKYLRHFHTTRNIRTKIDWDENSKICDRLRREAKQRDNQSILNAGATWCFISSCYGVANMKKYMVITESIGIINNKICALIIDSCIFGTVTCTCIVGLGLFGVIWLFSCSYNPMFYLIFMLLTFFIVVYMCSNDGYMYRRLSEKEKND</sequence>
<name>A0A6C0CC63_9ZZZZ</name>
<reference evidence="2" key="1">
    <citation type="journal article" date="2020" name="Nature">
        <title>Giant virus diversity and host interactions through global metagenomics.</title>
        <authorList>
            <person name="Schulz F."/>
            <person name="Roux S."/>
            <person name="Paez-Espino D."/>
            <person name="Jungbluth S."/>
            <person name="Walsh D.A."/>
            <person name="Denef V.J."/>
            <person name="McMahon K.D."/>
            <person name="Konstantinidis K.T."/>
            <person name="Eloe-Fadrosh E.A."/>
            <person name="Kyrpides N.C."/>
            <person name="Woyke T."/>
        </authorList>
    </citation>
    <scope>NUCLEOTIDE SEQUENCE</scope>
    <source>
        <strain evidence="2">GVMAG-M-3300020192-26</strain>
    </source>
</reference>
<proteinExistence type="predicted"/>